<feature type="signal peptide" evidence="1">
    <location>
        <begin position="1"/>
        <end position="18"/>
    </location>
</feature>
<protein>
    <recommendedName>
        <fullName evidence="3">Dermacentor 9 kDa family member</fullName>
    </recommendedName>
</protein>
<evidence type="ECO:0000313" key="2">
    <source>
        <dbReference type="EMBL" id="MAA13069.1"/>
    </source>
</evidence>
<accession>A0A224YBM4</accession>
<feature type="chain" id="PRO_5012036308" description="Dermacentor 9 kDa family member" evidence="1">
    <location>
        <begin position="19"/>
        <end position="85"/>
    </location>
</feature>
<reference evidence="2" key="1">
    <citation type="journal article" date="2017" name="Parasit. Vectors">
        <title>Sialotranscriptomics of Rhipicephalus zambeziensis reveals intricate expression profiles of secretory proteins and suggests tight temporal transcriptional regulation during blood-feeding.</title>
        <authorList>
            <person name="de Castro M.H."/>
            <person name="de Klerk D."/>
            <person name="Pienaar R."/>
            <person name="Rees D.J.G."/>
            <person name="Mans B.J."/>
        </authorList>
    </citation>
    <scope>NUCLEOTIDE SEQUENCE</scope>
    <source>
        <tissue evidence="2">Salivary glands</tissue>
    </source>
</reference>
<dbReference type="AlphaFoldDB" id="A0A224YBM4"/>
<dbReference type="EMBL" id="GFPF01001923">
    <property type="protein sequence ID" value="MAA13069.1"/>
    <property type="molecule type" value="Transcribed_RNA"/>
</dbReference>
<sequence>MWTELIFGLLLTVPVTMQYYDHLCSSSCPSGENKGIFYNSTGEKMCNCVSGNACTLMRHYVCSHGKTSNCKNFPNKTCVCDCNTK</sequence>
<name>A0A224YBM4_9ACAR</name>
<evidence type="ECO:0008006" key="3">
    <source>
        <dbReference type="Google" id="ProtNLM"/>
    </source>
</evidence>
<organism evidence="2">
    <name type="scientific">Rhipicephalus zambeziensis</name>
    <dbReference type="NCBI Taxonomy" id="60191"/>
    <lineage>
        <taxon>Eukaryota</taxon>
        <taxon>Metazoa</taxon>
        <taxon>Ecdysozoa</taxon>
        <taxon>Arthropoda</taxon>
        <taxon>Chelicerata</taxon>
        <taxon>Arachnida</taxon>
        <taxon>Acari</taxon>
        <taxon>Parasitiformes</taxon>
        <taxon>Ixodida</taxon>
        <taxon>Ixodoidea</taxon>
        <taxon>Ixodidae</taxon>
        <taxon>Rhipicephalinae</taxon>
        <taxon>Rhipicephalus</taxon>
        <taxon>Rhipicephalus</taxon>
    </lineage>
</organism>
<evidence type="ECO:0000256" key="1">
    <source>
        <dbReference type="SAM" id="SignalP"/>
    </source>
</evidence>
<keyword evidence="1" id="KW-0732">Signal</keyword>
<proteinExistence type="predicted"/>